<feature type="region of interest" description="Disordered" evidence="10">
    <location>
        <begin position="1"/>
        <end position="44"/>
    </location>
</feature>
<evidence type="ECO:0000256" key="8">
    <source>
        <dbReference type="ARBA" id="ARBA00022912"/>
    </source>
</evidence>
<dbReference type="Pfam" id="PF04344">
    <property type="entry name" value="CheZ"/>
    <property type="match status" value="1"/>
</dbReference>
<proteinExistence type="inferred from homology"/>
<dbReference type="GO" id="GO:0050920">
    <property type="term" value="P:regulation of chemotaxis"/>
    <property type="evidence" value="ECO:0007669"/>
    <property type="project" value="InterPro"/>
</dbReference>
<evidence type="ECO:0000256" key="1">
    <source>
        <dbReference type="ARBA" id="ARBA00004496"/>
    </source>
</evidence>
<dbReference type="InterPro" id="IPR007439">
    <property type="entry name" value="Chemotax_Pase_CheZ"/>
</dbReference>
<dbReference type="GO" id="GO:0004721">
    <property type="term" value="F:phosphoprotein phosphatase activity"/>
    <property type="evidence" value="ECO:0007669"/>
    <property type="project" value="UniProtKB-KW"/>
</dbReference>
<dbReference type="EMBL" id="CP107246">
    <property type="protein sequence ID" value="WIM06756.1"/>
    <property type="molecule type" value="Genomic_DNA"/>
</dbReference>
<keyword evidence="5" id="KW-0145">Chemotaxis</keyword>
<dbReference type="GO" id="GO:0006935">
    <property type="term" value="P:chemotaxis"/>
    <property type="evidence" value="ECO:0007669"/>
    <property type="project" value="UniProtKB-KW"/>
</dbReference>
<reference evidence="11" key="1">
    <citation type="journal article" date="2023" name="Nat. Microbiol.">
        <title>Enrichment and characterization of a nitric oxide-reducing microbial community in a continuous bioreactor.</title>
        <authorList>
            <person name="Garrido-Amador P."/>
            <person name="Stortenbeker N."/>
            <person name="Wessels H.J.C.T."/>
            <person name="Speth D.R."/>
            <person name="Garcia-Heredia I."/>
            <person name="Kartal B."/>
        </authorList>
    </citation>
    <scope>NUCLEOTIDE SEQUENCE</scope>
    <source>
        <strain evidence="11">MAG1</strain>
    </source>
</reference>
<dbReference type="Proteomes" id="UP001234916">
    <property type="component" value="Chromosome"/>
</dbReference>
<dbReference type="SUPFAM" id="SSF75708">
    <property type="entry name" value="Chemotaxis phosphatase CheZ"/>
    <property type="match status" value="1"/>
</dbReference>
<comment type="similarity">
    <text evidence="2">Belongs to the CheZ family.</text>
</comment>
<evidence type="ECO:0000256" key="5">
    <source>
        <dbReference type="ARBA" id="ARBA00022500"/>
    </source>
</evidence>
<keyword evidence="8" id="KW-0904">Protein phosphatase</keyword>
<evidence type="ECO:0000256" key="9">
    <source>
        <dbReference type="ARBA" id="ARBA00029599"/>
    </source>
</evidence>
<evidence type="ECO:0000256" key="7">
    <source>
        <dbReference type="ARBA" id="ARBA00022801"/>
    </source>
</evidence>
<dbReference type="PANTHER" id="PTHR43693:SF1">
    <property type="entry name" value="PROTEIN PHOSPHATASE CHEZ"/>
    <property type="match status" value="1"/>
</dbReference>
<dbReference type="PANTHER" id="PTHR43693">
    <property type="entry name" value="PROTEIN PHOSPHATASE CHEZ"/>
    <property type="match status" value="1"/>
</dbReference>
<dbReference type="KEGG" id="npv:OHM77_05680"/>
<keyword evidence="6" id="KW-0283">Flagellar rotation</keyword>
<comment type="subcellular location">
    <subcellularLocation>
        <location evidence="1">Cytoplasm</location>
    </subcellularLocation>
</comment>
<gene>
    <name evidence="11" type="primary">cheZ</name>
    <name evidence="11" type="ORF">OHM77_05680</name>
</gene>
<sequence length="275" mass="29745">MANPVSFDESGDSEDLQALFDSIAAGSVPEPSPADSDPSGDSEDLQALFDTVAAQVAAVDEAAPAEGEGSAAAGPQEAVFNRLGHMTRQLHDSLRELGYDKALEDATRRIPDARQRLSYIVQMTEQAASRVLNATDIAKPIQDDLLARSEALGRRWEKMFANQLSMDEFKSLAADSRAFFLESPAKLQSASKQLTEIMMAQDFQDLTGQVIKKVTEMVQGLEGQLLQVLIEAMPAERRTEAPSGLMNGPVISTEGRADVVTTQEQVDDLLESLGF</sequence>
<evidence type="ECO:0000256" key="3">
    <source>
        <dbReference type="ARBA" id="ARBA00018484"/>
    </source>
</evidence>
<keyword evidence="4" id="KW-0963">Cytoplasm</keyword>
<dbReference type="GO" id="GO:0097588">
    <property type="term" value="P:archaeal or bacterial-type flagellum-dependent cell motility"/>
    <property type="evidence" value="ECO:0007669"/>
    <property type="project" value="UniProtKB-KW"/>
</dbReference>
<dbReference type="GO" id="GO:0009288">
    <property type="term" value="C:bacterial-type flagellum"/>
    <property type="evidence" value="ECO:0007669"/>
    <property type="project" value="InterPro"/>
</dbReference>
<evidence type="ECO:0000256" key="2">
    <source>
        <dbReference type="ARBA" id="ARBA00005908"/>
    </source>
</evidence>
<dbReference type="GO" id="GO:0005737">
    <property type="term" value="C:cytoplasm"/>
    <property type="evidence" value="ECO:0007669"/>
    <property type="project" value="UniProtKB-SubCell"/>
</dbReference>
<dbReference type="InterPro" id="IPR050992">
    <property type="entry name" value="CheZ_family_phosphatases"/>
</dbReference>
<dbReference type="NCBIfam" id="NF008368">
    <property type="entry name" value="PRK11166.1"/>
    <property type="match status" value="1"/>
</dbReference>
<name>A0AA49FMS7_9PROT</name>
<evidence type="ECO:0000256" key="4">
    <source>
        <dbReference type="ARBA" id="ARBA00022490"/>
    </source>
</evidence>
<evidence type="ECO:0000313" key="11">
    <source>
        <dbReference type="EMBL" id="WIM06756.1"/>
    </source>
</evidence>
<accession>A0AA49FMS7</accession>
<dbReference type="AlphaFoldDB" id="A0AA49FMS7"/>
<organism evidence="11">
    <name type="scientific">Candidatus Nitricoxidivorans perseverans</name>
    <dbReference type="NCBI Taxonomy" id="2975601"/>
    <lineage>
        <taxon>Bacteria</taxon>
        <taxon>Pseudomonadati</taxon>
        <taxon>Pseudomonadota</taxon>
        <taxon>Betaproteobacteria</taxon>
        <taxon>Nitrosomonadales</taxon>
        <taxon>Sterolibacteriaceae</taxon>
        <taxon>Candidatus Nitricoxidivorans</taxon>
    </lineage>
</organism>
<keyword evidence="7 11" id="KW-0378">Hydrolase</keyword>
<evidence type="ECO:0000256" key="6">
    <source>
        <dbReference type="ARBA" id="ARBA00022779"/>
    </source>
</evidence>
<evidence type="ECO:0000256" key="10">
    <source>
        <dbReference type="SAM" id="MobiDB-lite"/>
    </source>
</evidence>
<dbReference type="Gene3D" id="1.10.287.500">
    <property type="entry name" value="Helix hairpin bin"/>
    <property type="match status" value="1"/>
</dbReference>
<protein>
    <recommendedName>
        <fullName evidence="3">Protein phosphatase CheZ</fullName>
    </recommendedName>
    <alternativeName>
        <fullName evidence="9">Chemotaxis protein CheZ</fullName>
    </alternativeName>
</protein>